<dbReference type="NCBIfam" id="TIGR00247">
    <property type="entry name" value="endolytic transglycosylase MltG"/>
    <property type="match status" value="1"/>
</dbReference>
<dbReference type="Gene3D" id="3.30.1490.480">
    <property type="entry name" value="Endolytic murein transglycosylase"/>
    <property type="match status" value="1"/>
</dbReference>
<comment type="subcellular location">
    <subcellularLocation>
        <location evidence="7">Cell membrane</location>
        <topology evidence="7">Single-pass membrane protein</topology>
    </subcellularLocation>
</comment>
<evidence type="ECO:0000256" key="3">
    <source>
        <dbReference type="ARBA" id="ARBA00022989"/>
    </source>
</evidence>
<evidence type="ECO:0000256" key="6">
    <source>
        <dbReference type="ARBA" id="ARBA00023316"/>
    </source>
</evidence>
<accession>A0A1F6BRE2</accession>
<evidence type="ECO:0000313" key="9">
    <source>
        <dbReference type="Proteomes" id="UP000179324"/>
    </source>
</evidence>
<dbReference type="PANTHER" id="PTHR30518:SF2">
    <property type="entry name" value="ENDOLYTIC MUREIN TRANSGLYCOSYLASE"/>
    <property type="match status" value="1"/>
</dbReference>
<comment type="similarity">
    <text evidence="7">Belongs to the transglycosylase MltG family.</text>
</comment>
<comment type="caution">
    <text evidence="8">The sequence shown here is derived from an EMBL/GenBank/DDBJ whole genome shotgun (WGS) entry which is preliminary data.</text>
</comment>
<dbReference type="Proteomes" id="UP000179324">
    <property type="component" value="Unassembled WGS sequence"/>
</dbReference>
<keyword evidence="2 7" id="KW-0812">Transmembrane</keyword>
<proteinExistence type="inferred from homology"/>
<name>A0A1F6BRE2_9BACT</name>
<dbReference type="EC" id="4.2.2.29" evidence="7"/>
<dbReference type="EMBL" id="MFKI01000012">
    <property type="protein sequence ID" value="OGG39418.1"/>
    <property type="molecule type" value="Genomic_DNA"/>
</dbReference>
<dbReference type="HAMAP" id="MF_02065">
    <property type="entry name" value="MltG"/>
    <property type="match status" value="1"/>
</dbReference>
<dbReference type="GO" id="GO:0005886">
    <property type="term" value="C:plasma membrane"/>
    <property type="evidence" value="ECO:0007669"/>
    <property type="project" value="UniProtKB-SubCell"/>
</dbReference>
<evidence type="ECO:0000256" key="5">
    <source>
        <dbReference type="ARBA" id="ARBA00023239"/>
    </source>
</evidence>
<dbReference type="PANTHER" id="PTHR30518">
    <property type="entry name" value="ENDOLYTIC MUREIN TRANSGLYCOSYLASE"/>
    <property type="match status" value="1"/>
</dbReference>
<dbReference type="GO" id="GO:0008932">
    <property type="term" value="F:lytic endotransglycosylase activity"/>
    <property type="evidence" value="ECO:0007669"/>
    <property type="project" value="UniProtKB-UniRule"/>
</dbReference>
<dbReference type="AlphaFoldDB" id="A0A1F6BRE2"/>
<protein>
    <recommendedName>
        <fullName evidence="7">Endolytic murein transglycosylase</fullName>
        <ecNumber evidence="7">4.2.2.29</ecNumber>
    </recommendedName>
    <alternativeName>
        <fullName evidence="7">Peptidoglycan lytic transglycosylase</fullName>
    </alternativeName>
    <alternativeName>
        <fullName evidence="7">Peptidoglycan polymerization terminase</fullName>
    </alternativeName>
</protein>
<dbReference type="GO" id="GO:0009252">
    <property type="term" value="P:peptidoglycan biosynthetic process"/>
    <property type="evidence" value="ECO:0007669"/>
    <property type="project" value="UniProtKB-UniRule"/>
</dbReference>
<reference evidence="8 9" key="1">
    <citation type="journal article" date="2016" name="Nat. Commun.">
        <title>Thousands of microbial genomes shed light on interconnected biogeochemical processes in an aquifer system.</title>
        <authorList>
            <person name="Anantharaman K."/>
            <person name="Brown C.T."/>
            <person name="Hug L.A."/>
            <person name="Sharon I."/>
            <person name="Castelle C.J."/>
            <person name="Probst A.J."/>
            <person name="Thomas B.C."/>
            <person name="Singh A."/>
            <person name="Wilkins M.J."/>
            <person name="Karaoz U."/>
            <person name="Brodie E.L."/>
            <person name="Williams K.H."/>
            <person name="Hubbard S.S."/>
            <person name="Banfield J.F."/>
        </authorList>
    </citation>
    <scope>NUCLEOTIDE SEQUENCE [LARGE SCALE GENOMIC DNA]</scope>
</reference>
<comment type="function">
    <text evidence="7">Functions as a peptidoglycan terminase that cleaves nascent peptidoglycan strands endolytically to terminate their elongation.</text>
</comment>
<dbReference type="Gene3D" id="3.30.160.60">
    <property type="entry name" value="Classic Zinc Finger"/>
    <property type="match status" value="1"/>
</dbReference>
<keyword evidence="6 7" id="KW-0961">Cell wall biogenesis/degradation</keyword>
<evidence type="ECO:0000313" key="8">
    <source>
        <dbReference type="EMBL" id="OGG39418.1"/>
    </source>
</evidence>
<organism evidence="8 9">
    <name type="scientific">Candidatus Jorgensenbacteria bacterium GWC1_48_12</name>
    <dbReference type="NCBI Taxonomy" id="1798469"/>
    <lineage>
        <taxon>Bacteria</taxon>
        <taxon>Candidatus Joergenseniibacteriota</taxon>
    </lineage>
</organism>
<comment type="catalytic activity">
    <reaction evidence="7">
        <text>a peptidoglycan chain = a peptidoglycan chain with N-acetyl-1,6-anhydromuramyl-[peptide] at the reducing end + a peptidoglycan chain with N-acetylglucosamine at the non-reducing end.</text>
        <dbReference type="EC" id="4.2.2.29"/>
    </reaction>
</comment>
<keyword evidence="5 7" id="KW-0456">Lyase</keyword>
<evidence type="ECO:0000256" key="4">
    <source>
        <dbReference type="ARBA" id="ARBA00023136"/>
    </source>
</evidence>
<gene>
    <name evidence="7" type="primary">mltG</name>
    <name evidence="8" type="ORF">A2127_01900</name>
</gene>
<keyword evidence="4 7" id="KW-0472">Membrane</keyword>
<keyword evidence="3 7" id="KW-1133">Transmembrane helix</keyword>
<dbReference type="InterPro" id="IPR003770">
    <property type="entry name" value="MLTG-like"/>
</dbReference>
<dbReference type="Pfam" id="PF02618">
    <property type="entry name" value="YceG"/>
    <property type="match status" value="1"/>
</dbReference>
<evidence type="ECO:0000256" key="7">
    <source>
        <dbReference type="HAMAP-Rule" id="MF_02065"/>
    </source>
</evidence>
<evidence type="ECO:0000256" key="2">
    <source>
        <dbReference type="ARBA" id="ARBA00022692"/>
    </source>
</evidence>
<dbReference type="GO" id="GO:0071555">
    <property type="term" value="P:cell wall organization"/>
    <property type="evidence" value="ECO:0007669"/>
    <property type="project" value="UniProtKB-KW"/>
</dbReference>
<sequence length="341" mass="38114">MNPQIGKRGLFTSRFTITVVALIIFILVVAYFFWGLQPNAEKNGSDGVLFQISKGEGLKEISARLSQGELIKSIAVFKTYSLLSGSARKFQPGVYELEGSMSVPQIIEQLTSFGENEVTATILEGSALKDIDSLLASVQVIEKGSLTSFPIENLEQDFKFLTGAQSLEGFLFPDTYRFEVSSGAETVLRRILGNFEEKAWPLLQDKNNWYDSLILASYLEREVPDFDDRRIVAGIVLKRLSIGMPLQIDATVSYVKCGGELRGCEEIVVTRKDLTLPSPYNTYERLGWTPTPISNPGQSAIRAATEPQKSPYLYYLSTEETGETIFSRTLDEHNENRARYL</sequence>
<evidence type="ECO:0000256" key="1">
    <source>
        <dbReference type="ARBA" id="ARBA00022475"/>
    </source>
</evidence>
<feature type="transmembrane region" description="Helical" evidence="7">
    <location>
        <begin position="12"/>
        <end position="34"/>
    </location>
</feature>
<feature type="site" description="Important for catalytic activity" evidence="7">
    <location>
        <position position="222"/>
    </location>
</feature>
<keyword evidence="1 7" id="KW-1003">Cell membrane</keyword>